<dbReference type="WBParaSite" id="PS1159_v2.g5338.t2">
    <property type="protein sequence ID" value="PS1159_v2.g5338.t2"/>
    <property type="gene ID" value="PS1159_v2.g5338"/>
</dbReference>
<sequence>MFAHKRLMEKYLEPFQKCRKKSQIYTTATLQPENMVKSVTGQNLLCNNEMDQYFKMLATDWGDIFERQTRNTPV</sequence>
<dbReference type="Proteomes" id="UP000887580">
    <property type="component" value="Unplaced"/>
</dbReference>
<evidence type="ECO:0000313" key="2">
    <source>
        <dbReference type="WBParaSite" id="PS1159_v2.g5338.t2"/>
    </source>
</evidence>
<protein>
    <submittedName>
        <fullName evidence="2">Uncharacterized protein</fullName>
    </submittedName>
</protein>
<evidence type="ECO:0000313" key="1">
    <source>
        <dbReference type="Proteomes" id="UP000887580"/>
    </source>
</evidence>
<accession>A0AC35GH47</accession>
<proteinExistence type="predicted"/>
<organism evidence="1 2">
    <name type="scientific">Panagrolaimus sp. PS1159</name>
    <dbReference type="NCBI Taxonomy" id="55785"/>
    <lineage>
        <taxon>Eukaryota</taxon>
        <taxon>Metazoa</taxon>
        <taxon>Ecdysozoa</taxon>
        <taxon>Nematoda</taxon>
        <taxon>Chromadorea</taxon>
        <taxon>Rhabditida</taxon>
        <taxon>Tylenchina</taxon>
        <taxon>Panagrolaimomorpha</taxon>
        <taxon>Panagrolaimoidea</taxon>
        <taxon>Panagrolaimidae</taxon>
        <taxon>Panagrolaimus</taxon>
    </lineage>
</organism>
<name>A0AC35GH47_9BILA</name>
<reference evidence="2" key="1">
    <citation type="submission" date="2022-11" db="UniProtKB">
        <authorList>
            <consortium name="WormBaseParasite"/>
        </authorList>
    </citation>
    <scope>IDENTIFICATION</scope>
</reference>